<dbReference type="PROSITE" id="PS50217">
    <property type="entry name" value="BZIP"/>
    <property type="match status" value="1"/>
</dbReference>
<dbReference type="SUPFAM" id="SSF57959">
    <property type="entry name" value="Leucine zipper domain"/>
    <property type="match status" value="1"/>
</dbReference>
<dbReference type="Proteomes" id="UP001054857">
    <property type="component" value="Unassembled WGS sequence"/>
</dbReference>
<comment type="caution">
    <text evidence="3">The sequence shown here is derived from an EMBL/GenBank/DDBJ whole genome shotgun (WGS) entry which is preliminary data.</text>
</comment>
<feature type="domain" description="BZIP" evidence="2">
    <location>
        <begin position="240"/>
        <end position="296"/>
    </location>
</feature>
<dbReference type="InterPro" id="IPR004827">
    <property type="entry name" value="bZIP"/>
</dbReference>
<accession>A0AAD3DJ79</accession>
<evidence type="ECO:0000259" key="2">
    <source>
        <dbReference type="PROSITE" id="PS50217"/>
    </source>
</evidence>
<feature type="non-terminal residue" evidence="3">
    <location>
        <position position="417"/>
    </location>
</feature>
<proteinExistence type="predicted"/>
<feature type="region of interest" description="Disordered" evidence="1">
    <location>
        <begin position="1"/>
        <end position="32"/>
    </location>
</feature>
<feature type="region of interest" description="Disordered" evidence="1">
    <location>
        <begin position="45"/>
        <end position="108"/>
    </location>
</feature>
<dbReference type="Pfam" id="PF00170">
    <property type="entry name" value="bZIP_1"/>
    <property type="match status" value="1"/>
</dbReference>
<feature type="compositionally biased region" description="Gly residues" evidence="1">
    <location>
        <begin position="351"/>
        <end position="384"/>
    </location>
</feature>
<organism evidence="3 4">
    <name type="scientific">Astrephomene gubernaculifera</name>
    <dbReference type="NCBI Taxonomy" id="47775"/>
    <lineage>
        <taxon>Eukaryota</taxon>
        <taxon>Viridiplantae</taxon>
        <taxon>Chlorophyta</taxon>
        <taxon>core chlorophytes</taxon>
        <taxon>Chlorophyceae</taxon>
        <taxon>CS clade</taxon>
        <taxon>Chlamydomonadales</taxon>
        <taxon>Astrephomenaceae</taxon>
        <taxon>Astrephomene</taxon>
    </lineage>
</organism>
<feature type="compositionally biased region" description="Gly residues" evidence="1">
    <location>
        <begin position="321"/>
        <end position="338"/>
    </location>
</feature>
<dbReference type="SMART" id="SM00338">
    <property type="entry name" value="BRLZ"/>
    <property type="match status" value="1"/>
</dbReference>
<dbReference type="EMBL" id="BMAR01000004">
    <property type="protein sequence ID" value="GFR42820.1"/>
    <property type="molecule type" value="Genomic_DNA"/>
</dbReference>
<feature type="compositionally biased region" description="Low complexity" evidence="1">
    <location>
        <begin position="45"/>
        <end position="57"/>
    </location>
</feature>
<feature type="region of interest" description="Disordered" evidence="1">
    <location>
        <begin position="207"/>
        <end position="254"/>
    </location>
</feature>
<feature type="region of interest" description="Disordered" evidence="1">
    <location>
        <begin position="320"/>
        <end position="417"/>
    </location>
</feature>
<sequence>MLNRPGNLGLNPPQGSGSGLSNIGVPGGEDTSNLSIPALQALLRQRQLQQQQQQQQQTSFNPLPSGGIGPLGGVGMGASGGLLRPTSLQDHLTSGLGSDHNTWRPSLGALPSGTGIQGFGTGQGPLFGEPLGGFQEGTGLNNAMATGPILRPASDSLLANQRSGMMAPLGLQSMGMSSMRANSLSAQTAGTGGLGAKKSTWDAATPMVAEGSDDSSGDDSSQRRRVKGRSASTAHQPSVQEKNRSAQRRFRQRQKEKMAYLETRTEALAAQVEKLSSENESLRNMTSMLEKVLNLREEHISNLQEAAKVFSNLNIRTQEGEAGGSGGGGGGAAGGGERGAAADAALRQAASGGGAGPSSPRTGGGGGAAHNTAGGGGGGGGGGALLVKGEDGNLGTLPSPNPARTGAGGGASLEHGG</sequence>
<dbReference type="InterPro" id="IPR046347">
    <property type="entry name" value="bZIP_sf"/>
</dbReference>
<evidence type="ECO:0000313" key="3">
    <source>
        <dbReference type="EMBL" id="GFR42820.1"/>
    </source>
</evidence>
<dbReference type="AlphaFoldDB" id="A0AAD3DJ79"/>
<gene>
    <name evidence="3" type="ORF">Agub_g3776</name>
</gene>
<feature type="compositionally biased region" description="Gly residues" evidence="1">
    <location>
        <begin position="66"/>
        <end position="80"/>
    </location>
</feature>
<dbReference type="CDD" id="cd14686">
    <property type="entry name" value="bZIP"/>
    <property type="match status" value="1"/>
</dbReference>
<reference evidence="3 4" key="1">
    <citation type="journal article" date="2021" name="Sci. Rep.">
        <title>Genome sequencing of the multicellular alga Astrephomene provides insights into convergent evolution of germ-soma differentiation.</title>
        <authorList>
            <person name="Yamashita S."/>
            <person name="Yamamoto K."/>
            <person name="Matsuzaki R."/>
            <person name="Suzuki S."/>
            <person name="Yamaguchi H."/>
            <person name="Hirooka S."/>
            <person name="Minakuchi Y."/>
            <person name="Miyagishima S."/>
            <person name="Kawachi M."/>
            <person name="Toyoda A."/>
            <person name="Nozaki H."/>
        </authorList>
    </citation>
    <scope>NUCLEOTIDE SEQUENCE [LARGE SCALE GENOMIC DNA]</scope>
    <source>
        <strain evidence="3 4">NIES-4017</strain>
    </source>
</reference>
<evidence type="ECO:0000256" key="1">
    <source>
        <dbReference type="SAM" id="MobiDB-lite"/>
    </source>
</evidence>
<feature type="compositionally biased region" description="Polar residues" evidence="1">
    <location>
        <begin position="230"/>
        <end position="240"/>
    </location>
</feature>
<dbReference type="Gene3D" id="1.20.5.170">
    <property type="match status" value="1"/>
</dbReference>
<protein>
    <recommendedName>
        <fullName evidence="2">BZIP domain-containing protein</fullName>
    </recommendedName>
</protein>
<evidence type="ECO:0000313" key="4">
    <source>
        <dbReference type="Proteomes" id="UP001054857"/>
    </source>
</evidence>
<keyword evidence="4" id="KW-1185">Reference proteome</keyword>
<feature type="compositionally biased region" description="Polar residues" evidence="1">
    <location>
        <begin position="86"/>
        <end position="104"/>
    </location>
</feature>
<feature type="compositionally biased region" description="Low complexity" evidence="1">
    <location>
        <begin position="339"/>
        <end position="350"/>
    </location>
</feature>
<name>A0AAD3DJ79_9CHLO</name>
<dbReference type="GO" id="GO:0003700">
    <property type="term" value="F:DNA-binding transcription factor activity"/>
    <property type="evidence" value="ECO:0007669"/>
    <property type="project" value="InterPro"/>
</dbReference>